<dbReference type="Proteomes" id="UP000049455">
    <property type="component" value="Unassembled WGS sequence"/>
</dbReference>
<sequence>MGFDAVTAPDGINVPRWNRNNPFSEAVMSEITTVGLDLAKNVFQVHGADARGSVVFRKKLRRAAMLVSTAE</sequence>
<gene>
    <name evidence="1" type="ORF">JSE7799_02656</name>
</gene>
<evidence type="ECO:0000313" key="1">
    <source>
        <dbReference type="EMBL" id="CUH39928.1"/>
    </source>
</evidence>
<evidence type="ECO:0000313" key="2">
    <source>
        <dbReference type="Proteomes" id="UP000049455"/>
    </source>
</evidence>
<dbReference type="AlphaFoldDB" id="A0A0M7BCX9"/>
<protein>
    <recommendedName>
        <fullName evidence="3">Transposase</fullName>
    </recommendedName>
</protein>
<proteinExistence type="predicted"/>
<accession>A0A0M7BCX9</accession>
<keyword evidence="2" id="KW-1185">Reference proteome</keyword>
<dbReference type="STRING" id="313367.JSE7799_02656"/>
<name>A0A0M7BCX9_9RHOB</name>
<organism evidence="1 2">
    <name type="scientific">Jannaschia seosinensis</name>
    <dbReference type="NCBI Taxonomy" id="313367"/>
    <lineage>
        <taxon>Bacteria</taxon>
        <taxon>Pseudomonadati</taxon>
        <taxon>Pseudomonadota</taxon>
        <taxon>Alphaproteobacteria</taxon>
        <taxon>Rhodobacterales</taxon>
        <taxon>Roseobacteraceae</taxon>
        <taxon>Jannaschia</taxon>
    </lineage>
</organism>
<reference evidence="1 2" key="1">
    <citation type="submission" date="2015-09" db="EMBL/GenBank/DDBJ databases">
        <authorList>
            <person name="Jackson K.R."/>
            <person name="Lunt B.L."/>
            <person name="Fisher J.N.B."/>
            <person name="Gardner A.V."/>
            <person name="Bailey M.E."/>
            <person name="Deus L.M."/>
            <person name="Earl A.S."/>
            <person name="Gibby P.D."/>
            <person name="Hartmann K.A."/>
            <person name="Liu J.E."/>
            <person name="Manci A.M."/>
            <person name="Nielsen D.A."/>
            <person name="Solomon M.B."/>
            <person name="Breakwell D.P."/>
            <person name="Burnett S.H."/>
            <person name="Grose J.H."/>
        </authorList>
    </citation>
    <scope>NUCLEOTIDE SEQUENCE [LARGE SCALE GENOMIC DNA]</scope>
    <source>
        <strain evidence="1 2">CECT 7799</strain>
    </source>
</reference>
<dbReference type="EMBL" id="CYPR01000174">
    <property type="protein sequence ID" value="CUH39928.1"/>
    <property type="molecule type" value="Genomic_DNA"/>
</dbReference>
<evidence type="ECO:0008006" key="3">
    <source>
        <dbReference type="Google" id="ProtNLM"/>
    </source>
</evidence>